<accession>H8FXY4</accession>
<reference evidence="1 2" key="1">
    <citation type="journal article" date="2012" name="J. Bacteriol.">
        <title>Draft Genome Sequence of the Purple Photosynthetic Bacterium Phaeospirillum molischianum DSM120, a Particularly Versatile Bacterium.</title>
        <authorList>
            <person name="Duquesne K."/>
            <person name="Prima V."/>
            <person name="Ji B."/>
            <person name="Rouy Z."/>
            <person name="Medigue C."/>
            <person name="Talla E."/>
            <person name="Sturgis J.N."/>
        </authorList>
    </citation>
    <scope>NUCLEOTIDE SEQUENCE [LARGE SCALE GENOMIC DNA]</scope>
    <source>
        <strain evidence="2">DSM120</strain>
    </source>
</reference>
<keyword evidence="2" id="KW-1185">Reference proteome</keyword>
<name>H8FXY4_MAGML</name>
<dbReference type="AlphaFoldDB" id="H8FXY4"/>
<dbReference type="STRING" id="1150626.PHAMO_80013"/>
<proteinExistence type="predicted"/>
<dbReference type="EMBL" id="CAHP01000060">
    <property type="protein sequence ID" value="CCG43222.1"/>
    <property type="molecule type" value="Genomic_DNA"/>
</dbReference>
<comment type="caution">
    <text evidence="1">The sequence shown here is derived from an EMBL/GenBank/DDBJ whole genome shotgun (WGS) entry which is preliminary data.</text>
</comment>
<dbReference type="Proteomes" id="UP000004169">
    <property type="component" value="Unassembled WGS sequence"/>
</dbReference>
<sequence>MPRVRQFRSRVRWVREPHRRKLRRVVVSDLVHKIVKRPEGFLLTINGTMPLGLAGEPNLYWSKLADLVAAIKKKGFEVQKDGTCVPAHRIQKKGKKT</sequence>
<gene>
    <name evidence="1" type="ORF">PHAMO_80013</name>
</gene>
<organism evidence="1 2">
    <name type="scientific">Magnetospirillum molischianum DSM 120</name>
    <dbReference type="NCBI Taxonomy" id="1150626"/>
    <lineage>
        <taxon>Bacteria</taxon>
        <taxon>Pseudomonadati</taxon>
        <taxon>Pseudomonadota</taxon>
        <taxon>Alphaproteobacteria</taxon>
        <taxon>Rhodospirillales</taxon>
        <taxon>Rhodospirillaceae</taxon>
        <taxon>Magnetospirillum</taxon>
    </lineage>
</organism>
<protein>
    <submittedName>
        <fullName evidence="1">Uncharacterized protein</fullName>
    </submittedName>
</protein>
<evidence type="ECO:0000313" key="2">
    <source>
        <dbReference type="Proteomes" id="UP000004169"/>
    </source>
</evidence>
<evidence type="ECO:0000313" key="1">
    <source>
        <dbReference type="EMBL" id="CCG43222.1"/>
    </source>
</evidence>